<dbReference type="EMBL" id="JANBOJ010000273">
    <property type="protein sequence ID" value="KAJ1720301.1"/>
    <property type="molecule type" value="Genomic_DNA"/>
</dbReference>
<organism evidence="6 7">
    <name type="scientific">Coemansia erecta</name>
    <dbReference type="NCBI Taxonomy" id="147472"/>
    <lineage>
        <taxon>Eukaryota</taxon>
        <taxon>Fungi</taxon>
        <taxon>Fungi incertae sedis</taxon>
        <taxon>Zoopagomycota</taxon>
        <taxon>Kickxellomycotina</taxon>
        <taxon>Kickxellomycetes</taxon>
        <taxon>Kickxellales</taxon>
        <taxon>Kickxellaceae</taxon>
        <taxon>Coemansia</taxon>
    </lineage>
</organism>
<evidence type="ECO:0000256" key="4">
    <source>
        <dbReference type="ARBA" id="ARBA00023002"/>
    </source>
</evidence>
<proteinExistence type="inferred from homology"/>
<dbReference type="GO" id="GO:0004174">
    <property type="term" value="F:electron-transferring-flavoprotein dehydrogenase activity"/>
    <property type="evidence" value="ECO:0007669"/>
    <property type="project" value="TreeGrafter"/>
</dbReference>
<comment type="similarity">
    <text evidence="1">Belongs to the FAD-dependent oxidoreductase family.</text>
</comment>
<feature type="domain" description="FAD/NAD(P)-binding" evidence="5">
    <location>
        <begin position="7"/>
        <end position="302"/>
    </location>
</feature>
<dbReference type="InterPro" id="IPR023753">
    <property type="entry name" value="FAD/NAD-binding_dom"/>
</dbReference>
<keyword evidence="2" id="KW-0285">Flavoprotein</keyword>
<reference evidence="6" key="1">
    <citation type="submission" date="2022-07" db="EMBL/GenBank/DDBJ databases">
        <title>Phylogenomic reconstructions and comparative analyses of Kickxellomycotina fungi.</title>
        <authorList>
            <person name="Reynolds N.K."/>
            <person name="Stajich J.E."/>
            <person name="Barry K."/>
            <person name="Grigoriev I.V."/>
            <person name="Crous P."/>
            <person name="Smith M.E."/>
        </authorList>
    </citation>
    <scope>NUCLEOTIDE SEQUENCE</scope>
    <source>
        <strain evidence="6">NBRC 32514</strain>
    </source>
</reference>
<dbReference type="Pfam" id="PF07992">
    <property type="entry name" value="Pyr_redox_2"/>
    <property type="match status" value="1"/>
</dbReference>
<dbReference type="OrthoDB" id="202203at2759"/>
<comment type="caution">
    <text evidence="6">The sequence shown here is derived from an EMBL/GenBank/DDBJ whole genome shotgun (WGS) entry which is preliminary data.</text>
</comment>
<keyword evidence="3" id="KW-0274">FAD</keyword>
<evidence type="ECO:0000256" key="3">
    <source>
        <dbReference type="ARBA" id="ARBA00022827"/>
    </source>
</evidence>
<dbReference type="GO" id="GO:0050660">
    <property type="term" value="F:flavin adenine dinucleotide binding"/>
    <property type="evidence" value="ECO:0007669"/>
    <property type="project" value="TreeGrafter"/>
</dbReference>
<name>A0A9W7XT72_9FUNG</name>
<keyword evidence="7" id="KW-1185">Reference proteome</keyword>
<dbReference type="Proteomes" id="UP001149813">
    <property type="component" value="Unassembled WGS sequence"/>
</dbReference>
<dbReference type="PANTHER" id="PTHR43735">
    <property type="entry name" value="APOPTOSIS-INDUCING FACTOR 1"/>
    <property type="match status" value="1"/>
</dbReference>
<evidence type="ECO:0000256" key="1">
    <source>
        <dbReference type="ARBA" id="ARBA00006442"/>
    </source>
</evidence>
<dbReference type="PRINTS" id="PR00368">
    <property type="entry name" value="FADPNR"/>
</dbReference>
<evidence type="ECO:0000256" key="2">
    <source>
        <dbReference type="ARBA" id="ARBA00022630"/>
    </source>
</evidence>
<evidence type="ECO:0000313" key="7">
    <source>
        <dbReference type="Proteomes" id="UP001149813"/>
    </source>
</evidence>
<protein>
    <recommendedName>
        <fullName evidence="5">FAD/NAD(P)-binding domain-containing protein</fullName>
    </recommendedName>
</protein>
<evidence type="ECO:0000259" key="5">
    <source>
        <dbReference type="Pfam" id="PF07992"/>
    </source>
</evidence>
<accession>A0A9W7XT72</accession>
<dbReference type="SUPFAM" id="SSF51905">
    <property type="entry name" value="FAD/NAD(P)-binding domain"/>
    <property type="match status" value="2"/>
</dbReference>
<dbReference type="PANTHER" id="PTHR43735:SF3">
    <property type="entry name" value="FERROPTOSIS SUPPRESSOR PROTEIN 1"/>
    <property type="match status" value="1"/>
</dbReference>
<gene>
    <name evidence="6" type="ORF">LPJ53_005052</name>
</gene>
<dbReference type="AlphaFoldDB" id="A0A9W7XT72"/>
<dbReference type="InterPro" id="IPR036188">
    <property type="entry name" value="FAD/NAD-bd_sf"/>
</dbReference>
<dbReference type="GO" id="GO:0005737">
    <property type="term" value="C:cytoplasm"/>
    <property type="evidence" value="ECO:0007669"/>
    <property type="project" value="TreeGrafter"/>
</dbReference>
<evidence type="ECO:0000313" key="6">
    <source>
        <dbReference type="EMBL" id="KAJ1720301.1"/>
    </source>
</evidence>
<dbReference type="Gene3D" id="3.50.50.100">
    <property type="match status" value="1"/>
</dbReference>
<dbReference type="PRINTS" id="PR00469">
    <property type="entry name" value="PNDRDTASEII"/>
</dbReference>
<sequence>MSTRDIHVVIVGMSVAGTNVARAVAALSMQGYPNLRVTMVDKNEFYYHVIGAPRAVVEKGFGKKLLWPIHNYLENYEVDKANPKHRFIQASLKAVNSDKTVELSDRQVLAFDYLVLSTGATNTTPSHFSGTTYETIEKQMDDVYESVKKAQEILVVGGGAVGVEVAGEIAYAYKDKKVTLVHSAERLLPLKFKPGLSNGAVDKLERLGVRVVLNEKIEIPQGVEFDCKLRPLELKGSSGATYKSDLQIVTTGTTVNAQYMESLEHQLGDTLRTERGMIKVRSTLQLDSDKLPMVFVPGDVNSLPVGTKYAFKVGEQAATVGKNIVTMIKANYDQVLREVPQLEDYTGGDMSMILVPIGKELGVFQGFNIAFGKSFVGNMMSSKLKAKDYLVSKYSPNFPAPALAK</sequence>
<keyword evidence="4" id="KW-0560">Oxidoreductase</keyword>